<evidence type="ECO:0000256" key="1">
    <source>
        <dbReference type="ARBA" id="ARBA00004282"/>
    </source>
</evidence>
<dbReference type="GO" id="GO:0005085">
    <property type="term" value="F:guanyl-nucleotide exchange factor activity"/>
    <property type="evidence" value="ECO:0007669"/>
    <property type="project" value="UniProtKB-KW"/>
</dbReference>
<feature type="domain" description="PH" evidence="6">
    <location>
        <begin position="886"/>
        <end position="983"/>
    </location>
</feature>
<dbReference type="FunFam" id="2.30.29.30:FF:000046">
    <property type="entry name" value="FERM, RhoGEF and pleckstrin domain-containing protein 1"/>
    <property type="match status" value="1"/>
</dbReference>
<dbReference type="GeneID" id="100901864"/>
<dbReference type="SMART" id="SM00295">
    <property type="entry name" value="B41"/>
    <property type="match status" value="1"/>
</dbReference>
<dbReference type="PROSITE" id="PS50010">
    <property type="entry name" value="DH_2"/>
    <property type="match status" value="1"/>
</dbReference>
<evidence type="ECO:0000256" key="4">
    <source>
        <dbReference type="ARBA" id="ARBA00022949"/>
    </source>
</evidence>
<dbReference type="PANTHER" id="PTHR45858:SF5">
    <property type="entry name" value="MOESIN_EZRIN_RADIXIN HOMOLOG 1"/>
    <property type="match status" value="1"/>
</dbReference>
<dbReference type="CDD" id="cd13235">
    <property type="entry name" value="PH2_FARP1-like"/>
    <property type="match status" value="1"/>
</dbReference>
<dbReference type="Gene3D" id="1.20.80.10">
    <property type="match status" value="1"/>
</dbReference>
<dbReference type="CDD" id="cd14473">
    <property type="entry name" value="FERM_B-lobe"/>
    <property type="match status" value="1"/>
</dbReference>
<dbReference type="Pfam" id="PF00621">
    <property type="entry name" value="RhoGEF"/>
    <property type="match status" value="1"/>
</dbReference>
<feature type="region of interest" description="Disordered" evidence="5">
    <location>
        <begin position="366"/>
        <end position="426"/>
    </location>
</feature>
<dbReference type="InterPro" id="IPR014847">
    <property type="entry name" value="FA"/>
</dbReference>
<evidence type="ECO:0000259" key="6">
    <source>
        <dbReference type="PROSITE" id="PS50003"/>
    </source>
</evidence>
<dbReference type="GO" id="GO:0070161">
    <property type="term" value="C:anchoring junction"/>
    <property type="evidence" value="ECO:0007669"/>
    <property type="project" value="UniProtKB-SubCell"/>
</dbReference>
<dbReference type="Pfam" id="PF09380">
    <property type="entry name" value="FERM_C"/>
    <property type="match status" value="1"/>
</dbReference>
<evidence type="ECO:0000313" key="10">
    <source>
        <dbReference type="RefSeq" id="XP_028969204.1"/>
    </source>
</evidence>
<dbReference type="Pfam" id="PF08736">
    <property type="entry name" value="FA"/>
    <property type="match status" value="1"/>
</dbReference>
<dbReference type="CDD" id="cd01220">
    <property type="entry name" value="PH1_FARP1-like"/>
    <property type="match status" value="1"/>
</dbReference>
<dbReference type="InterPro" id="IPR041788">
    <property type="entry name" value="FARP1/FARP2/FRMD7_FERM_C"/>
</dbReference>
<dbReference type="PRINTS" id="PR00935">
    <property type="entry name" value="BAND41"/>
</dbReference>
<dbReference type="InterPro" id="IPR051835">
    <property type="entry name" value="RAC1-GEF"/>
</dbReference>
<keyword evidence="4" id="KW-0965">Cell junction</keyword>
<evidence type="ECO:0000313" key="9">
    <source>
        <dbReference type="Proteomes" id="UP000694867"/>
    </source>
</evidence>
<dbReference type="InterPro" id="IPR000219">
    <property type="entry name" value="DH_dom"/>
</dbReference>
<dbReference type="SUPFAM" id="SSF47031">
    <property type="entry name" value="Second domain of FERM"/>
    <property type="match status" value="1"/>
</dbReference>
<dbReference type="InterPro" id="IPR035899">
    <property type="entry name" value="DBL_dom_sf"/>
</dbReference>
<dbReference type="CDD" id="cd13193">
    <property type="entry name" value="FERM_C_FARP1-like"/>
    <property type="match status" value="1"/>
</dbReference>
<dbReference type="SUPFAM" id="SSF54236">
    <property type="entry name" value="Ubiquitin-like"/>
    <property type="match status" value="1"/>
</dbReference>
<dbReference type="SUPFAM" id="SSF50729">
    <property type="entry name" value="PH domain-like"/>
    <property type="match status" value="3"/>
</dbReference>
<dbReference type="Gene3D" id="2.30.29.30">
    <property type="entry name" value="Pleckstrin-homology domain (PH domain)/Phosphotyrosine-binding domain (PTB)"/>
    <property type="match status" value="3"/>
</dbReference>
<dbReference type="InterPro" id="IPR019749">
    <property type="entry name" value="Band_41_domain"/>
</dbReference>
<dbReference type="FunFam" id="1.20.80.10:FF:000005">
    <property type="entry name" value="FERM, RhoGEF and pleckstrin domain-containing protein 1"/>
    <property type="match status" value="1"/>
</dbReference>
<dbReference type="PANTHER" id="PTHR45858">
    <property type="entry name" value="FERM DOMAIN CONTAINING PROTEIN"/>
    <property type="match status" value="1"/>
</dbReference>
<dbReference type="Proteomes" id="UP000694867">
    <property type="component" value="Unplaced"/>
</dbReference>
<dbReference type="InterPro" id="IPR011993">
    <property type="entry name" value="PH-like_dom_sf"/>
</dbReference>
<dbReference type="AlphaFoldDB" id="A0AAJ7WJF9"/>
<dbReference type="PROSITE" id="PS50003">
    <property type="entry name" value="PH_DOMAIN"/>
    <property type="match status" value="2"/>
</dbReference>
<dbReference type="InterPro" id="IPR035963">
    <property type="entry name" value="FERM_2"/>
</dbReference>
<gene>
    <name evidence="10" type="primary">LOC100901864</name>
</gene>
<proteinExistence type="predicted"/>
<feature type="domain" description="PH" evidence="6">
    <location>
        <begin position="704"/>
        <end position="802"/>
    </location>
</feature>
<feature type="domain" description="DH" evidence="7">
    <location>
        <begin position="474"/>
        <end position="677"/>
    </location>
</feature>
<dbReference type="Gene3D" id="3.10.20.90">
    <property type="entry name" value="Phosphatidylinositol 3-kinase Catalytic Subunit, Chain A, domain 1"/>
    <property type="match status" value="1"/>
</dbReference>
<dbReference type="FunFam" id="2.30.29.30:FF:000002">
    <property type="entry name" value="Band 4.1-like protein 5 isoform 1"/>
    <property type="match status" value="1"/>
</dbReference>
<evidence type="ECO:0000259" key="8">
    <source>
        <dbReference type="PROSITE" id="PS50057"/>
    </source>
</evidence>
<dbReference type="SUPFAM" id="SSF48065">
    <property type="entry name" value="DBL homology domain (DH-domain)"/>
    <property type="match status" value="1"/>
</dbReference>
<evidence type="ECO:0000256" key="2">
    <source>
        <dbReference type="ARBA" id="ARBA00022658"/>
    </source>
</evidence>
<evidence type="ECO:0000259" key="7">
    <source>
        <dbReference type="PROSITE" id="PS50010"/>
    </source>
</evidence>
<dbReference type="Pfam" id="PF00169">
    <property type="entry name" value="PH"/>
    <property type="match status" value="2"/>
</dbReference>
<dbReference type="Pfam" id="PF00373">
    <property type="entry name" value="FERM_M"/>
    <property type="match status" value="1"/>
</dbReference>
<keyword evidence="2" id="KW-0344">Guanine-nucleotide releasing factor</keyword>
<dbReference type="InterPro" id="IPR029071">
    <property type="entry name" value="Ubiquitin-like_domsf"/>
</dbReference>
<comment type="subcellular location">
    <subcellularLocation>
        <location evidence="1">Cell junction</location>
    </subcellularLocation>
</comment>
<dbReference type="Gene3D" id="1.20.900.10">
    <property type="entry name" value="Dbl homology (DH) domain"/>
    <property type="match status" value="1"/>
</dbReference>
<sequence length="986" mass="113420">MELTVPPEPESEAGKPDGKNDFAVDVKFLDDSVKTFQLSLKEEGQILFDQVCHYLNLAEKDYFGLGYQDTQGVRYWLDYGKRMGDQLGLANRNQPLMEFEVKFYVPDPTQLEEEYTRYLFALQIKKDLALGDLVAESENVIALLCSYVVQATFGDYVHSECGDGEYLSKTKFTPKQTRRFEELVMSYHKKHVGQSPFDADLNLLDHVRKCELYGVKIVSARDNGQVVLNLAVAHMGILVLQSSTRINTFSWSTIRKLSFKRKRFLIKFHPTEGYGYYKKVEEFTFDSRNAAKSFWKRCVENYCFFRLSELPKAPVRRNTTKIFSKGSSFRYSGRTQQQVLEFARDACEPSRGAAFRRTLTLRQGWPSIGKHSVDAPSRGSAYITATPPPASTSSPIVEEKRLAREDQHRRSLTSRSDHGNSRPQSLRLIAETNRVGNFLADDGPARNLFLELHSSPTQTPSNNSRPNSLQVEETSYYVSKELLMTERTYKRDLEIITFWFRNHFDKTIGCQQSEDENSVADVAFIQQLFANLEPMFKHHCHLLRDLEHRIAAMEGRPVTGVNPVSLEDVGSLLWEYCDLLVPIYQEYASKLLSLLEAYEEAFNSSASFRCSIESFEMHKSCYVPLTLLFTRPLHRLSHYARTCSKLAKCYHANHPDSIHCRNVIQKLKPVITPMNSEAQKTKNRVKLMELERDLKDVDGIRKKQFLLEGCLLKLSKKGFQQRMFFLFDDCLVFADRCPDSPGLKFKARGQVQLRGVVVEASEARMGNEYCFTLYAPQRALTLAAPSEDQRRRWLTAIQRAVDACSFPDEEIHVYSTLRSCSSSDNIVVNGSTVNNNNSINNKNNNNNQYLHLNKSNQYPRCNTTLHVCWLRQVSAARDDYEKAGLTQCMSGYLLRKFKHSTGWQKLWIVFSDFSLFFYKSYQDTTPLACLPLLGYSVGFPDAADNIDKSFVIKLQFKSHTYFFRAESEYTFQRWLETIRTVIHDPN</sequence>
<organism evidence="9 10">
    <name type="scientific">Galendromus occidentalis</name>
    <name type="common">western predatory mite</name>
    <dbReference type="NCBI Taxonomy" id="34638"/>
    <lineage>
        <taxon>Eukaryota</taxon>
        <taxon>Metazoa</taxon>
        <taxon>Ecdysozoa</taxon>
        <taxon>Arthropoda</taxon>
        <taxon>Chelicerata</taxon>
        <taxon>Arachnida</taxon>
        <taxon>Acari</taxon>
        <taxon>Parasitiformes</taxon>
        <taxon>Mesostigmata</taxon>
        <taxon>Gamasina</taxon>
        <taxon>Phytoseioidea</taxon>
        <taxon>Phytoseiidae</taxon>
        <taxon>Typhlodrominae</taxon>
        <taxon>Galendromus</taxon>
    </lineage>
</organism>
<evidence type="ECO:0000256" key="3">
    <source>
        <dbReference type="ARBA" id="ARBA00022737"/>
    </source>
</evidence>
<accession>A0AAJ7WJF9</accession>
<dbReference type="InterPro" id="IPR018980">
    <property type="entry name" value="FERM_PH-like_C"/>
</dbReference>
<dbReference type="GO" id="GO:0071944">
    <property type="term" value="C:cell periphery"/>
    <property type="evidence" value="ECO:0007669"/>
    <property type="project" value="UniProtKB-ARBA"/>
</dbReference>
<dbReference type="RefSeq" id="XP_028969204.1">
    <property type="nucleotide sequence ID" value="XM_029113371.1"/>
</dbReference>
<keyword evidence="3" id="KW-0677">Repeat</keyword>
<dbReference type="Pfam" id="PF09379">
    <property type="entry name" value="FERM_N"/>
    <property type="match status" value="1"/>
</dbReference>
<dbReference type="InterPro" id="IPR014352">
    <property type="entry name" value="FERM/acyl-CoA-bd_prot_sf"/>
</dbReference>
<dbReference type="InterPro" id="IPR001849">
    <property type="entry name" value="PH_domain"/>
</dbReference>
<dbReference type="GO" id="GO:0009887">
    <property type="term" value="P:animal organ morphogenesis"/>
    <property type="evidence" value="ECO:0007669"/>
    <property type="project" value="UniProtKB-ARBA"/>
</dbReference>
<dbReference type="InterPro" id="IPR019747">
    <property type="entry name" value="FERM_CS"/>
</dbReference>
<keyword evidence="9" id="KW-1185">Reference proteome</keyword>
<dbReference type="SMART" id="SM01196">
    <property type="entry name" value="FERM_C"/>
    <property type="match status" value="1"/>
</dbReference>
<reference evidence="10" key="1">
    <citation type="submission" date="2025-08" db="UniProtKB">
        <authorList>
            <consortium name="RefSeq"/>
        </authorList>
    </citation>
    <scope>IDENTIFICATION</scope>
</reference>
<dbReference type="GO" id="GO:0048731">
    <property type="term" value="P:system development"/>
    <property type="evidence" value="ECO:0007669"/>
    <property type="project" value="UniProtKB-ARBA"/>
</dbReference>
<protein>
    <submittedName>
        <fullName evidence="10">FERM, ARHGEF and pleckstrin domain-containing protein 1-like</fullName>
    </submittedName>
</protein>
<dbReference type="KEGG" id="goe:100901864"/>
<feature type="compositionally biased region" description="Basic and acidic residues" evidence="5">
    <location>
        <begin position="397"/>
        <end position="420"/>
    </location>
</feature>
<feature type="domain" description="FERM" evidence="8">
    <location>
        <begin position="22"/>
        <end position="309"/>
    </location>
</feature>
<dbReference type="SMART" id="SM00325">
    <property type="entry name" value="RhoGEF"/>
    <property type="match status" value="1"/>
</dbReference>
<dbReference type="PROSITE" id="PS00660">
    <property type="entry name" value="FERM_1"/>
    <property type="match status" value="1"/>
</dbReference>
<dbReference type="InterPro" id="IPR000299">
    <property type="entry name" value="FERM_domain"/>
</dbReference>
<dbReference type="SMART" id="SM00233">
    <property type="entry name" value="PH"/>
    <property type="match status" value="2"/>
</dbReference>
<dbReference type="PROSITE" id="PS50057">
    <property type="entry name" value="FERM_3"/>
    <property type="match status" value="1"/>
</dbReference>
<evidence type="ECO:0000256" key="5">
    <source>
        <dbReference type="SAM" id="MobiDB-lite"/>
    </source>
</evidence>
<dbReference type="InterPro" id="IPR018979">
    <property type="entry name" value="FERM_N"/>
</dbReference>
<dbReference type="InterPro" id="IPR019748">
    <property type="entry name" value="FERM_central"/>
</dbReference>
<name>A0AAJ7WJF9_9ACAR</name>
<dbReference type="SMART" id="SM01195">
    <property type="entry name" value="FA"/>
    <property type="match status" value="1"/>
</dbReference>